<dbReference type="GO" id="GO:0006793">
    <property type="term" value="P:phosphorus metabolic process"/>
    <property type="evidence" value="ECO:0007669"/>
    <property type="project" value="UniProtKB-ARBA"/>
</dbReference>
<keyword evidence="4" id="KW-0378">Hydrolase</keyword>
<dbReference type="CDD" id="cd09128">
    <property type="entry name" value="PLDc_unchar1_2"/>
    <property type="match status" value="1"/>
</dbReference>
<dbReference type="SMART" id="SM00155">
    <property type="entry name" value="PLDc"/>
    <property type="match status" value="2"/>
</dbReference>
<evidence type="ECO:0000259" key="7">
    <source>
        <dbReference type="PROSITE" id="PS50035"/>
    </source>
</evidence>
<feature type="domain" description="PLD phosphodiesterase" evidence="7">
    <location>
        <begin position="243"/>
        <end position="270"/>
    </location>
</feature>
<evidence type="ECO:0000256" key="6">
    <source>
        <dbReference type="ARBA" id="ARBA00023098"/>
    </source>
</evidence>
<evidence type="ECO:0000256" key="1">
    <source>
        <dbReference type="ARBA" id="ARBA00000798"/>
    </source>
</evidence>
<keyword evidence="6" id="KW-0443">Lipid metabolism</keyword>
<dbReference type="InterPro" id="IPR025202">
    <property type="entry name" value="PLD-like_dom"/>
</dbReference>
<proteinExistence type="inferred from homology"/>
<feature type="domain" description="PLD phosphodiesterase" evidence="7">
    <location>
        <begin position="91"/>
        <end position="118"/>
    </location>
</feature>
<comment type="similarity">
    <text evidence="2">Belongs to the phospholipase D family.</text>
</comment>
<evidence type="ECO:0000256" key="4">
    <source>
        <dbReference type="ARBA" id="ARBA00022801"/>
    </source>
</evidence>
<dbReference type="InterPro" id="IPR001736">
    <property type="entry name" value="PLipase_D/transphosphatidylase"/>
</dbReference>
<dbReference type="GO" id="GO:0016891">
    <property type="term" value="F:RNA endonuclease activity producing 5'-phosphomonoesters, hydrolytic mechanism"/>
    <property type="evidence" value="ECO:0007669"/>
    <property type="project" value="TreeGrafter"/>
</dbReference>
<protein>
    <recommendedName>
        <fullName evidence="3">phospholipase D</fullName>
        <ecNumber evidence="3">3.1.4.4</ecNumber>
    </recommendedName>
</protein>
<dbReference type="GO" id="GO:0016042">
    <property type="term" value="P:lipid catabolic process"/>
    <property type="evidence" value="ECO:0007669"/>
    <property type="project" value="UniProtKB-KW"/>
</dbReference>
<reference evidence="8" key="1">
    <citation type="journal article" date="2015" name="J. Microbiol. Biotechnol.">
        <title>Characterization of a Soil Metagenome-Derived Gene Encoding Wax Ester Synthase.</title>
        <authorList>
            <person name="Kim N.H."/>
            <person name="Park J.H."/>
            <person name="Chung E."/>
            <person name="So H.A."/>
            <person name="Lee M.H."/>
            <person name="Kim J.C."/>
            <person name="Hwang E.C."/>
            <person name="Lee S.W."/>
        </authorList>
    </citation>
    <scope>NUCLEOTIDE SEQUENCE</scope>
</reference>
<evidence type="ECO:0000256" key="2">
    <source>
        <dbReference type="ARBA" id="ARBA00008664"/>
    </source>
</evidence>
<dbReference type="EMBL" id="KR057702">
    <property type="protein sequence ID" value="AKQ70968.1"/>
    <property type="molecule type" value="Genomic_DNA"/>
</dbReference>
<dbReference type="Gene3D" id="3.30.870.10">
    <property type="entry name" value="Endonuclease Chain A"/>
    <property type="match status" value="2"/>
</dbReference>
<dbReference type="AlphaFoldDB" id="A0A0R7N6Q5"/>
<organism evidence="8">
    <name type="scientific">bacterium enrichment culture</name>
    <dbReference type="NCBI Taxonomy" id="207831"/>
    <lineage>
        <taxon>Bacteria</taxon>
        <taxon>environmental samples</taxon>
    </lineage>
</organism>
<dbReference type="SUPFAM" id="SSF56024">
    <property type="entry name" value="Phospholipase D/nuclease"/>
    <property type="match status" value="2"/>
</dbReference>
<dbReference type="PANTHER" id="PTHR43856">
    <property type="entry name" value="CARDIOLIPIN HYDROLASE"/>
    <property type="match status" value="1"/>
</dbReference>
<evidence type="ECO:0000256" key="5">
    <source>
        <dbReference type="ARBA" id="ARBA00022963"/>
    </source>
</evidence>
<accession>A0A0R7N6Q5</accession>
<evidence type="ECO:0000313" key="8">
    <source>
        <dbReference type="EMBL" id="AKQ70968.1"/>
    </source>
</evidence>
<evidence type="ECO:0000256" key="3">
    <source>
        <dbReference type="ARBA" id="ARBA00012027"/>
    </source>
</evidence>
<dbReference type="EC" id="3.1.4.4" evidence="3"/>
<keyword evidence="5" id="KW-0442">Lipid degradation</keyword>
<dbReference type="PANTHER" id="PTHR43856:SF1">
    <property type="entry name" value="MITOCHONDRIAL CARDIOLIPIN HYDROLASE"/>
    <property type="match status" value="1"/>
</dbReference>
<dbReference type="InterPro" id="IPR051406">
    <property type="entry name" value="PLD_domain"/>
</dbReference>
<comment type="catalytic activity">
    <reaction evidence="1">
        <text>a 1,2-diacyl-sn-glycero-3-phosphocholine + H2O = a 1,2-diacyl-sn-glycero-3-phosphate + choline + H(+)</text>
        <dbReference type="Rhea" id="RHEA:14445"/>
        <dbReference type="ChEBI" id="CHEBI:15354"/>
        <dbReference type="ChEBI" id="CHEBI:15377"/>
        <dbReference type="ChEBI" id="CHEBI:15378"/>
        <dbReference type="ChEBI" id="CHEBI:57643"/>
        <dbReference type="ChEBI" id="CHEBI:58608"/>
        <dbReference type="EC" id="3.1.4.4"/>
    </reaction>
</comment>
<name>A0A0R7N6Q5_9BACT</name>
<sequence>MHDHVRSLIVLPDDGIEPVIEGMGRARKTLRIKMFLFSEPRLLDAVIAAHRRGVKVRVMLNPARRSGESENDEVRGKLVAAGVDVRDTDPHFDISHEKSMVVDDTEAFVKSHNWAPKNFGHTRDYAVITRDPAEIAEIVAVFEQDWKEGKFHPDDDHLLIWCKGNGRKRIARFIDGAKHTLCMQNERYQDPTIVERVVHAKARGVHVRVMSLPPHALKEKKLLEGVAGLRLMHDVGVKVHRLKGLHLHAKMLLADGERAIVGSLNIAPGSFDDRRELAIEVHDHHIVRRLERTFEHDWDNSHAIDLTDEGIHKDLEKHGRDDDAI</sequence>
<dbReference type="Pfam" id="PF13091">
    <property type="entry name" value="PLDc_2"/>
    <property type="match status" value="2"/>
</dbReference>
<dbReference type="PROSITE" id="PS50035">
    <property type="entry name" value="PLD"/>
    <property type="match status" value="2"/>
</dbReference>
<dbReference type="GO" id="GO:0004630">
    <property type="term" value="F:phospholipase D activity"/>
    <property type="evidence" value="ECO:0007669"/>
    <property type="project" value="UniProtKB-EC"/>
</dbReference>